<proteinExistence type="predicted"/>
<feature type="signal peptide" evidence="1">
    <location>
        <begin position="1"/>
        <end position="28"/>
    </location>
</feature>
<dbReference type="OrthoDB" id="717816at2759"/>
<dbReference type="Gramene" id="TraesLDM1A03G00146100.1">
    <property type="protein sequence ID" value="TraesLDM1A03G00146100.1"/>
    <property type="gene ID" value="TraesLDM1A03G00146100"/>
</dbReference>
<dbReference type="Gramene" id="TraesCS1A02G338000.1">
    <property type="protein sequence ID" value="TraesCS1A02G338000.1"/>
    <property type="gene ID" value="TraesCS1A02G338000"/>
</dbReference>
<reference evidence="2" key="2">
    <citation type="submission" date="2018-10" db="UniProtKB">
        <authorList>
            <consortium name="EnsemblPlants"/>
        </authorList>
    </citation>
    <scope>IDENTIFICATION</scope>
</reference>
<keyword evidence="3" id="KW-1185">Reference proteome</keyword>
<dbReference type="EnsemblPlants" id="TraesCS1A02G338000.1">
    <property type="protein sequence ID" value="TraesCS1A02G338000.1"/>
    <property type="gene ID" value="TraesCS1A02G338000"/>
</dbReference>
<dbReference type="Gramene" id="TraesJAG1A03G00146240.1">
    <property type="protein sequence ID" value="TraesJAG1A03G00146240.1"/>
    <property type="gene ID" value="TraesJAG1A03G00146240"/>
</dbReference>
<evidence type="ECO:0000313" key="2">
    <source>
        <dbReference type="EnsemblPlants" id="TraesCS1A02G338000.1"/>
    </source>
</evidence>
<keyword evidence="1" id="KW-0732">Signal</keyword>
<dbReference type="Gramene" id="TraesCS1A03G0835500.1">
    <property type="protein sequence ID" value="TraesCS1A03G0835500.1.CDS"/>
    <property type="gene ID" value="TraesCS1A03G0835500"/>
</dbReference>
<protein>
    <recommendedName>
        <fullName evidence="4">Knottin scorpion toxin-like domain-containing protein</fullName>
    </recommendedName>
</protein>
<reference evidence="2" key="1">
    <citation type="submission" date="2018-08" db="EMBL/GenBank/DDBJ databases">
        <authorList>
            <person name="Rossello M."/>
        </authorList>
    </citation>
    <scope>NUCLEOTIDE SEQUENCE [LARGE SCALE GENOMIC DNA]</scope>
    <source>
        <strain evidence="2">cv. Chinese Spring</strain>
    </source>
</reference>
<organism evidence="2">
    <name type="scientific">Triticum aestivum</name>
    <name type="common">Wheat</name>
    <dbReference type="NCBI Taxonomy" id="4565"/>
    <lineage>
        <taxon>Eukaryota</taxon>
        <taxon>Viridiplantae</taxon>
        <taxon>Streptophyta</taxon>
        <taxon>Embryophyta</taxon>
        <taxon>Tracheophyta</taxon>
        <taxon>Spermatophyta</taxon>
        <taxon>Magnoliopsida</taxon>
        <taxon>Liliopsida</taxon>
        <taxon>Poales</taxon>
        <taxon>Poaceae</taxon>
        <taxon>BOP clade</taxon>
        <taxon>Pooideae</taxon>
        <taxon>Triticodae</taxon>
        <taxon>Triticeae</taxon>
        <taxon>Triticinae</taxon>
        <taxon>Triticum</taxon>
    </lineage>
</organism>
<dbReference type="AlphaFoldDB" id="A0A3B5Y496"/>
<dbReference type="Gramene" id="TraesLAC1A03G00149120.1">
    <property type="protein sequence ID" value="TraesLAC1A03G00149120.1"/>
    <property type="gene ID" value="TraesLAC1A03G00149120"/>
</dbReference>
<evidence type="ECO:0000313" key="3">
    <source>
        <dbReference type="Proteomes" id="UP000019116"/>
    </source>
</evidence>
<sequence length="91" mass="9731">MALLKNTPGVLCLASLLVISATFLSCDASYGATDGEGLNKFCVGWDQGCKDPVNGIPSQCQIYCRDNGFVLEKGKCAPDNGKPNRMCCCYK</sequence>
<name>A0A3B5Y496_WHEAT</name>
<feature type="chain" id="PRO_5017286540" description="Knottin scorpion toxin-like domain-containing protein" evidence="1">
    <location>
        <begin position="29"/>
        <end position="91"/>
    </location>
</feature>
<evidence type="ECO:0000256" key="1">
    <source>
        <dbReference type="SAM" id="SignalP"/>
    </source>
</evidence>
<dbReference type="PROSITE" id="PS51257">
    <property type="entry name" value="PROKAR_LIPOPROTEIN"/>
    <property type="match status" value="1"/>
</dbReference>
<accession>A0A3B5Y496</accession>
<evidence type="ECO:0008006" key="4">
    <source>
        <dbReference type="Google" id="ProtNLM"/>
    </source>
</evidence>
<dbReference type="Proteomes" id="UP000019116">
    <property type="component" value="Chromosome 1A"/>
</dbReference>